<organism evidence="3 4">
    <name type="scientific">Psychrobacillus soli</name>
    <dbReference type="NCBI Taxonomy" id="1543965"/>
    <lineage>
        <taxon>Bacteria</taxon>
        <taxon>Bacillati</taxon>
        <taxon>Bacillota</taxon>
        <taxon>Bacilli</taxon>
        <taxon>Bacillales</taxon>
        <taxon>Bacillaceae</taxon>
        <taxon>Psychrobacillus</taxon>
    </lineage>
</organism>
<evidence type="ECO:0000256" key="2">
    <source>
        <dbReference type="SAM" id="SignalP"/>
    </source>
</evidence>
<gene>
    <name evidence="3" type="ORF">FG383_01455</name>
</gene>
<evidence type="ECO:0008006" key="5">
    <source>
        <dbReference type="Google" id="ProtNLM"/>
    </source>
</evidence>
<feature type="signal peptide" evidence="2">
    <location>
        <begin position="1"/>
        <end position="20"/>
    </location>
</feature>
<feature type="chain" id="PRO_5039344837" description="Lipoprotein" evidence="2">
    <location>
        <begin position="21"/>
        <end position="75"/>
    </location>
</feature>
<dbReference type="PROSITE" id="PS51257">
    <property type="entry name" value="PROKAR_LIPOPROTEIN"/>
    <property type="match status" value="1"/>
</dbReference>
<accession>A0A544TM63</accession>
<name>A0A544TM63_9BACI</name>
<protein>
    <recommendedName>
        <fullName evidence="5">Lipoprotein</fullName>
    </recommendedName>
</protein>
<keyword evidence="4" id="KW-1185">Reference proteome</keyword>
<feature type="region of interest" description="Disordered" evidence="1">
    <location>
        <begin position="19"/>
        <end position="75"/>
    </location>
</feature>
<dbReference type="Proteomes" id="UP000318937">
    <property type="component" value="Unassembled WGS sequence"/>
</dbReference>
<feature type="compositionally biased region" description="Polar residues" evidence="1">
    <location>
        <begin position="19"/>
        <end position="34"/>
    </location>
</feature>
<evidence type="ECO:0000313" key="4">
    <source>
        <dbReference type="Proteomes" id="UP000318937"/>
    </source>
</evidence>
<dbReference type="EMBL" id="VDGG01000002">
    <property type="protein sequence ID" value="TQR18543.1"/>
    <property type="molecule type" value="Genomic_DNA"/>
</dbReference>
<reference evidence="3 4" key="1">
    <citation type="submission" date="2019-05" db="EMBL/GenBank/DDBJ databases">
        <title>Psychrobacillus vulpis sp. nov., a new species isolated from feces of a red fox that inhabits in The Tablas de Daimiel Natural Park, Albacete, Spain.</title>
        <authorList>
            <person name="Rodriguez M."/>
            <person name="Reina J.C."/>
            <person name="Bejar V."/>
            <person name="Llamas I."/>
        </authorList>
    </citation>
    <scope>NUCLEOTIDE SEQUENCE [LARGE SCALE GENOMIC DNA]</scope>
    <source>
        <strain evidence="3 4">NHI-2</strain>
    </source>
</reference>
<evidence type="ECO:0000313" key="3">
    <source>
        <dbReference type="EMBL" id="TQR18543.1"/>
    </source>
</evidence>
<evidence type="ECO:0000256" key="1">
    <source>
        <dbReference type="SAM" id="MobiDB-lite"/>
    </source>
</evidence>
<keyword evidence="2" id="KW-0732">Signal</keyword>
<proteinExistence type="predicted"/>
<dbReference type="RefSeq" id="WP_142605067.1">
    <property type="nucleotide sequence ID" value="NZ_VDGG01000002.1"/>
</dbReference>
<dbReference type="OrthoDB" id="2974204at2"/>
<comment type="caution">
    <text evidence="3">The sequence shown here is derived from an EMBL/GenBank/DDBJ whole genome shotgun (WGS) entry which is preliminary data.</text>
</comment>
<sequence>MNKRISIVLLVSMLMLSACGSNRDSNDPANPETQMDSREKNIPNTGNEEVNKENDLGIPDTGDDMNDPTFEKPTE</sequence>
<dbReference type="AlphaFoldDB" id="A0A544TM63"/>